<feature type="compositionally biased region" description="Polar residues" evidence="1">
    <location>
        <begin position="491"/>
        <end position="516"/>
    </location>
</feature>
<dbReference type="HOGENOM" id="CLU_022094_0_0_1"/>
<organism evidence="4">
    <name type="scientific">Grosmannia clavigera (strain kw1407 / UAMH 11150)</name>
    <name type="common">Blue stain fungus</name>
    <name type="synonym">Graphiocladiella clavigera</name>
    <dbReference type="NCBI Taxonomy" id="655863"/>
    <lineage>
        <taxon>Eukaryota</taxon>
        <taxon>Fungi</taxon>
        <taxon>Dikarya</taxon>
        <taxon>Ascomycota</taxon>
        <taxon>Pezizomycotina</taxon>
        <taxon>Sordariomycetes</taxon>
        <taxon>Sordariomycetidae</taxon>
        <taxon>Ophiostomatales</taxon>
        <taxon>Ophiostomataceae</taxon>
        <taxon>Leptographium</taxon>
    </lineage>
</organism>
<keyword evidence="2" id="KW-1133">Transmembrane helix</keyword>
<sequence length="539" mass="56921">MAPIDVAMARSLHHRSVLDVLAAAVYPVVSRRDSISDVKTAFSSWDNCMATTYCKWPVIAVIIIAGLIIVTGYRAEEPMMTGAAPKSRAPVKDVPQFATFEVTKSEPVDEDALPAMPSWEGANHTKVLMEEDSVELTDLKKPAPAGQSVSPVNGFRGSPGVVSPGPGGGANPYGAYGRPLAANNLGGSHAAVANGYMAAGAIPRSTGPGDQAYGQNSQGYNQSNPEYGQNIQGYNQSNPDYSQGNQGYYQGNQGNPGYGQNGLGYGQNNLNNRGYNNADISRQYSASDYGDTGFDQQTMISRHQTPVQSPLGYRGPSPGPQQAYARNMQGNAPGNMGAMGNMPGNGGYDSFGRNATSSPEPLGYDNLDRRTPHIPDMGLSYGAPVSPVAATGMEPTELYGGPSSRSPPNGFNDPGPIGLGGLGGPNGRSLDSRSPPVQTYAPATSTNNYGGAMNSNQAEVYEMPSSPPSKNKTGDFDFGPAYSRPEAQVQDPYNTRSNGYNTNVSSDEIHGYTNTASPPPLMQPQPRQAAYPGYRPYQQ</sequence>
<reference evidence="3 4" key="1">
    <citation type="journal article" date="2011" name="Proc. Natl. Acad. Sci. U.S.A.">
        <title>Genome and transcriptome analyses of the mountain pine beetle-fungal symbiont Grosmannia clavigera, a lodgepole pine pathogen.</title>
        <authorList>
            <person name="DiGuistini S."/>
            <person name="Wang Y."/>
            <person name="Liao N.Y."/>
            <person name="Taylor G."/>
            <person name="Tanguay P."/>
            <person name="Feau N."/>
            <person name="Henrissat B."/>
            <person name="Chan S.K."/>
            <person name="Hesse-Orce U."/>
            <person name="Alamouti S.M."/>
            <person name="Tsui C.K.M."/>
            <person name="Docking R.T."/>
            <person name="Levasseur A."/>
            <person name="Haridas S."/>
            <person name="Robertson G."/>
            <person name="Birol I."/>
            <person name="Holt R.A."/>
            <person name="Marra M.A."/>
            <person name="Hamelin R.C."/>
            <person name="Hirst M."/>
            <person name="Jones S.J.M."/>
            <person name="Bohlmann J."/>
            <person name="Breuil C."/>
        </authorList>
    </citation>
    <scope>NUCLEOTIDE SEQUENCE [LARGE SCALE GENOMIC DNA]</scope>
    <source>
        <strain evidence="4">kw1407 / UAMH 11150</strain>
    </source>
</reference>
<feature type="region of interest" description="Disordered" evidence="1">
    <location>
        <begin position="353"/>
        <end position="375"/>
    </location>
</feature>
<feature type="compositionally biased region" description="Gly residues" evidence="1">
    <location>
        <begin position="417"/>
        <end position="426"/>
    </location>
</feature>
<keyword evidence="2" id="KW-0472">Membrane</keyword>
<gene>
    <name evidence="3" type="ORF">CMQ_3771</name>
</gene>
<evidence type="ECO:0000256" key="1">
    <source>
        <dbReference type="SAM" id="MobiDB-lite"/>
    </source>
</evidence>
<dbReference type="RefSeq" id="XP_014175184.1">
    <property type="nucleotide sequence ID" value="XM_014319709.1"/>
</dbReference>
<dbReference type="PANTHER" id="PTHR40018">
    <property type="entry name" value="[PSI+] INDUCTION PROTEIN 2"/>
    <property type="match status" value="1"/>
</dbReference>
<evidence type="ECO:0000256" key="2">
    <source>
        <dbReference type="SAM" id="Phobius"/>
    </source>
</evidence>
<feature type="region of interest" description="Disordered" evidence="1">
    <location>
        <begin position="387"/>
        <end position="539"/>
    </location>
</feature>
<dbReference type="InParanoid" id="F0X9G2"/>
<name>F0X9G2_GROCL</name>
<dbReference type="GeneID" id="25976908"/>
<feature type="compositionally biased region" description="Polar residues" evidence="1">
    <location>
        <begin position="213"/>
        <end position="242"/>
    </location>
</feature>
<keyword evidence="2" id="KW-0812">Transmembrane</keyword>
<proteinExistence type="predicted"/>
<dbReference type="Proteomes" id="UP000007796">
    <property type="component" value="Unassembled WGS sequence"/>
</dbReference>
<dbReference type="eggNOG" id="ENOG502SAKR">
    <property type="taxonomic scope" value="Eukaryota"/>
</dbReference>
<feature type="compositionally biased region" description="Low complexity" evidence="1">
    <location>
        <begin position="266"/>
        <end position="277"/>
    </location>
</feature>
<evidence type="ECO:0008006" key="5">
    <source>
        <dbReference type="Google" id="ProtNLM"/>
    </source>
</evidence>
<feature type="compositionally biased region" description="Polar residues" evidence="1">
    <location>
        <begin position="435"/>
        <end position="458"/>
    </location>
</feature>
<evidence type="ECO:0000313" key="3">
    <source>
        <dbReference type="EMBL" id="EFX05702.1"/>
    </source>
</evidence>
<feature type="transmembrane region" description="Helical" evidence="2">
    <location>
        <begin position="56"/>
        <end position="73"/>
    </location>
</feature>
<dbReference type="AlphaFoldDB" id="F0X9G2"/>
<evidence type="ECO:0000313" key="4">
    <source>
        <dbReference type="Proteomes" id="UP000007796"/>
    </source>
</evidence>
<dbReference type="InterPro" id="IPR037504">
    <property type="entry name" value="PSI_induc_2"/>
</dbReference>
<dbReference type="GO" id="GO:0005935">
    <property type="term" value="C:cellular bud neck"/>
    <property type="evidence" value="ECO:0007669"/>
    <property type="project" value="TreeGrafter"/>
</dbReference>
<keyword evidence="4" id="KW-1185">Reference proteome</keyword>
<protein>
    <recommendedName>
        <fullName evidence="5">Fibroin-3 related protein</fullName>
    </recommendedName>
</protein>
<dbReference type="OrthoDB" id="5401332at2759"/>
<feature type="region of interest" description="Disordered" evidence="1">
    <location>
        <begin position="207"/>
        <end position="277"/>
    </location>
</feature>
<feature type="compositionally biased region" description="Gly residues" evidence="1">
    <location>
        <begin position="254"/>
        <end position="265"/>
    </location>
</feature>
<feature type="compositionally biased region" description="Low complexity" evidence="1">
    <location>
        <begin position="243"/>
        <end position="253"/>
    </location>
</feature>
<dbReference type="EMBL" id="GL629735">
    <property type="protein sequence ID" value="EFX05702.1"/>
    <property type="molecule type" value="Genomic_DNA"/>
</dbReference>
<dbReference type="GO" id="GO:0005886">
    <property type="term" value="C:plasma membrane"/>
    <property type="evidence" value="ECO:0007669"/>
    <property type="project" value="TreeGrafter"/>
</dbReference>
<accession>F0X9G2</accession>
<dbReference type="PANTHER" id="PTHR40018:SF1">
    <property type="entry name" value="[PSI+] INDUCTION PROTEIN 2"/>
    <property type="match status" value="1"/>
</dbReference>
<feature type="region of interest" description="Disordered" evidence="1">
    <location>
        <begin position="141"/>
        <end position="166"/>
    </location>
</feature>
<dbReference type="STRING" id="655863.F0X9G2"/>